<dbReference type="Proteomes" id="UP001627284">
    <property type="component" value="Unassembled WGS sequence"/>
</dbReference>
<dbReference type="PANTHER" id="PTHR46238:SF8">
    <property type="entry name" value="ENDONUCLEASE_EXONUCLEASE_PHOSPHATASE DOMAIN-CONTAINING PROTEIN"/>
    <property type="match status" value="1"/>
</dbReference>
<gene>
    <name evidence="1" type="ORF">AABB24_035713</name>
</gene>
<keyword evidence="2" id="KW-1185">Reference proteome</keyword>
<dbReference type="AlphaFoldDB" id="A0ABD2R8R8"/>
<dbReference type="EMBL" id="JBJKTR010000021">
    <property type="protein sequence ID" value="KAL3328216.1"/>
    <property type="molecule type" value="Genomic_DNA"/>
</dbReference>
<evidence type="ECO:0000313" key="2">
    <source>
        <dbReference type="Proteomes" id="UP001627284"/>
    </source>
</evidence>
<evidence type="ECO:0000313" key="1">
    <source>
        <dbReference type="EMBL" id="KAL3328216.1"/>
    </source>
</evidence>
<organism evidence="1 2">
    <name type="scientific">Solanum stoloniferum</name>
    <dbReference type="NCBI Taxonomy" id="62892"/>
    <lineage>
        <taxon>Eukaryota</taxon>
        <taxon>Viridiplantae</taxon>
        <taxon>Streptophyta</taxon>
        <taxon>Embryophyta</taxon>
        <taxon>Tracheophyta</taxon>
        <taxon>Spermatophyta</taxon>
        <taxon>Magnoliopsida</taxon>
        <taxon>eudicotyledons</taxon>
        <taxon>Gunneridae</taxon>
        <taxon>Pentapetalae</taxon>
        <taxon>asterids</taxon>
        <taxon>lamiids</taxon>
        <taxon>Solanales</taxon>
        <taxon>Solanaceae</taxon>
        <taxon>Solanoideae</taxon>
        <taxon>Solaneae</taxon>
        <taxon>Solanum</taxon>
    </lineage>
</organism>
<accession>A0ABD2R8R8</accession>
<proteinExistence type="predicted"/>
<sequence>MILPYWVVVRPTLLHGTVCWPVKKFHAQTMHIVEMKMLRWMCGHTRSDRIRNEDIRDKVGQAFVVDKMRKARLRWFRHVKRRCIDTLVRKCERLVIEGMRIGRGRPKKYWGEVIR</sequence>
<dbReference type="PANTHER" id="PTHR46238">
    <property type="entry name" value="REVERSE TRANSCRIPTASE DOMAIN-CONTAINING PROTEIN"/>
    <property type="match status" value="1"/>
</dbReference>
<reference evidence="1 2" key="1">
    <citation type="submission" date="2024-05" db="EMBL/GenBank/DDBJ databases">
        <title>De novo assembly of an allotetraploid wild potato.</title>
        <authorList>
            <person name="Hosaka A.J."/>
        </authorList>
    </citation>
    <scope>NUCLEOTIDE SEQUENCE [LARGE SCALE GENOMIC DNA]</scope>
    <source>
        <tissue evidence="1">Young leaves</tissue>
    </source>
</reference>
<comment type="caution">
    <text evidence="1">The sequence shown here is derived from an EMBL/GenBank/DDBJ whole genome shotgun (WGS) entry which is preliminary data.</text>
</comment>
<protein>
    <submittedName>
        <fullName evidence="1">Uncharacterized protein</fullName>
    </submittedName>
</protein>
<name>A0ABD2R8R8_9SOLN</name>